<organism evidence="4 5">
    <name type="scientific">Geotrichum candidum</name>
    <name type="common">Oospora lactis</name>
    <name type="synonym">Dipodascus geotrichum</name>
    <dbReference type="NCBI Taxonomy" id="1173061"/>
    <lineage>
        <taxon>Eukaryota</taxon>
        <taxon>Fungi</taxon>
        <taxon>Dikarya</taxon>
        <taxon>Ascomycota</taxon>
        <taxon>Saccharomycotina</taxon>
        <taxon>Dipodascomycetes</taxon>
        <taxon>Dipodascales</taxon>
        <taxon>Dipodascaceae</taxon>
        <taxon>Geotrichum</taxon>
    </lineage>
</organism>
<dbReference type="CDD" id="cd02947">
    <property type="entry name" value="TRX_family"/>
    <property type="match status" value="1"/>
</dbReference>
<dbReference type="InterPro" id="IPR013766">
    <property type="entry name" value="Thioredoxin_domain"/>
</dbReference>
<dbReference type="SUPFAM" id="SSF49785">
    <property type="entry name" value="Galactose-binding domain-like"/>
    <property type="match status" value="1"/>
</dbReference>
<reference evidence="4" key="1">
    <citation type="submission" date="2014-03" db="EMBL/GenBank/DDBJ databases">
        <authorList>
            <person name="Casaregola S."/>
        </authorList>
    </citation>
    <scope>NUCLEOTIDE SEQUENCE [LARGE SCALE GENOMIC DNA]</scope>
    <source>
        <strain evidence="4">CLIB 918</strain>
    </source>
</reference>
<dbReference type="SUPFAM" id="SSF52833">
    <property type="entry name" value="Thioredoxin-like"/>
    <property type="match status" value="1"/>
</dbReference>
<feature type="domain" description="Thioredoxin" evidence="2">
    <location>
        <begin position="1"/>
        <end position="107"/>
    </location>
</feature>
<comment type="caution">
    <text evidence="4">The sequence shown here is derived from an EMBL/GenBank/DDBJ whole genome shotgun (WGS) entry which is preliminary data.</text>
</comment>
<dbReference type="PRINTS" id="PR00421">
    <property type="entry name" value="THIOREDOXIN"/>
</dbReference>
<dbReference type="InterPro" id="IPR036249">
    <property type="entry name" value="Thioredoxin-like_sf"/>
</dbReference>
<dbReference type="Proteomes" id="UP000242525">
    <property type="component" value="Unassembled WGS sequence"/>
</dbReference>
<evidence type="ECO:0008006" key="6">
    <source>
        <dbReference type="Google" id="ProtNLM"/>
    </source>
</evidence>
<dbReference type="InterPro" id="IPR037047">
    <property type="entry name" value="PITH_dom_sf"/>
</dbReference>
<dbReference type="EMBL" id="CCBN010000002">
    <property type="protein sequence ID" value="CDO51778.1"/>
    <property type="molecule type" value="Genomic_DNA"/>
</dbReference>
<name>A0A0J9X3T2_GEOCN</name>
<dbReference type="STRING" id="1173061.A0A0J9X3T2"/>
<dbReference type="InterPro" id="IPR017937">
    <property type="entry name" value="Thioredoxin_CS"/>
</dbReference>
<keyword evidence="1" id="KW-1015">Disulfide bond</keyword>
<dbReference type="Gene3D" id="2.60.120.470">
    <property type="entry name" value="PITH domain"/>
    <property type="match status" value="1"/>
</dbReference>
<dbReference type="InterPro" id="IPR010400">
    <property type="entry name" value="PITH_dom"/>
</dbReference>
<proteinExistence type="predicted"/>
<dbReference type="PROSITE" id="PS51532">
    <property type="entry name" value="PITH"/>
    <property type="match status" value="1"/>
</dbReference>
<evidence type="ECO:0000256" key="1">
    <source>
        <dbReference type="ARBA" id="ARBA00023157"/>
    </source>
</evidence>
<dbReference type="Gene3D" id="3.40.30.10">
    <property type="entry name" value="Glutaredoxin"/>
    <property type="match status" value="1"/>
</dbReference>
<sequence length="314" mass="34379">MAHSIEVISQQAQLDALLAANPLVVVKFTASWCGPCKMIAPLVEKLDEQYKNIKFAEVDVDQSQPIARKYEVSSMPTFVYFHNKTEVDRTVGANPQALNTALATLSTKSSSPVASSSEAADAGSGSGSELLKQIENYIPKGYELLNDSITFNDAEALNITQSDAHENQLKPLFNTARLPAAKETGLVSDADSQMIIYIPLTNKSKVYSILLRKSASSDEDVQPPNKIKVWANTTGTISFDDAAQTSSLHDGDIDNYDANGWAEIKLRYVRFQNVTSLLVFLDGDDEDESTALQRLVIIGNKGESRDRGKLEKIE</sequence>
<keyword evidence="5" id="KW-1185">Reference proteome</keyword>
<evidence type="ECO:0000259" key="2">
    <source>
        <dbReference type="PROSITE" id="PS51352"/>
    </source>
</evidence>
<dbReference type="PANTHER" id="PTHR46115">
    <property type="entry name" value="THIOREDOXIN-LIKE PROTEIN 1"/>
    <property type="match status" value="1"/>
</dbReference>
<protein>
    <recommendedName>
        <fullName evidence="6">PITH domain-containing protein</fullName>
    </recommendedName>
</protein>
<dbReference type="PROSITE" id="PS00194">
    <property type="entry name" value="THIOREDOXIN_1"/>
    <property type="match status" value="1"/>
</dbReference>
<evidence type="ECO:0000259" key="3">
    <source>
        <dbReference type="PROSITE" id="PS51532"/>
    </source>
</evidence>
<feature type="domain" description="PITH" evidence="3">
    <location>
        <begin position="134"/>
        <end position="314"/>
    </location>
</feature>
<dbReference type="PROSITE" id="PS51352">
    <property type="entry name" value="THIOREDOXIN_2"/>
    <property type="match status" value="1"/>
</dbReference>
<dbReference type="Pfam" id="PF06201">
    <property type="entry name" value="PITH"/>
    <property type="match status" value="1"/>
</dbReference>
<dbReference type="InterPro" id="IPR008979">
    <property type="entry name" value="Galactose-bd-like_sf"/>
</dbReference>
<evidence type="ECO:0000313" key="4">
    <source>
        <dbReference type="EMBL" id="CDO51778.1"/>
    </source>
</evidence>
<dbReference type="OrthoDB" id="2121326at2759"/>
<gene>
    <name evidence="4" type="ORF">BN980_GECA02s00747g</name>
</gene>
<dbReference type="AlphaFoldDB" id="A0A0J9X3T2"/>
<accession>A0A0J9X3T2</accession>
<evidence type="ECO:0000313" key="5">
    <source>
        <dbReference type="Proteomes" id="UP000242525"/>
    </source>
</evidence>
<dbReference type="Pfam" id="PF00085">
    <property type="entry name" value="Thioredoxin"/>
    <property type="match status" value="1"/>
</dbReference>
<dbReference type="GO" id="GO:0005737">
    <property type="term" value="C:cytoplasm"/>
    <property type="evidence" value="ECO:0007669"/>
    <property type="project" value="UniProtKB-ARBA"/>
</dbReference>